<dbReference type="NCBIfam" id="TIGR02209">
    <property type="entry name" value="ftsL_broad"/>
    <property type="match status" value="1"/>
</dbReference>
<dbReference type="InterPro" id="IPR011922">
    <property type="entry name" value="Cell_div_FtsL"/>
</dbReference>
<keyword evidence="4 7" id="KW-1133">Transmembrane helix</keyword>
<keyword evidence="1 7" id="KW-1003">Cell membrane</keyword>
<gene>
    <name evidence="7 10" type="primary">ftsL</name>
    <name evidence="10" type="ORF">MOO47_00910</name>
</gene>
<comment type="similarity">
    <text evidence="7">Belongs to the FtsL family.</text>
</comment>
<evidence type="ECO:0000313" key="10">
    <source>
        <dbReference type="EMBL" id="UQS83796.1"/>
    </source>
</evidence>
<evidence type="ECO:0000256" key="6">
    <source>
        <dbReference type="ARBA" id="ARBA00023306"/>
    </source>
</evidence>
<dbReference type="GO" id="GO:0051301">
    <property type="term" value="P:cell division"/>
    <property type="evidence" value="ECO:0007669"/>
    <property type="project" value="UniProtKB-KW"/>
</dbReference>
<keyword evidence="5 7" id="KW-0472">Membrane</keyword>
<protein>
    <recommendedName>
        <fullName evidence="7 8">Cell division protein FtsL</fullName>
    </recommendedName>
</protein>
<evidence type="ECO:0000256" key="9">
    <source>
        <dbReference type="SAM" id="MobiDB-lite"/>
    </source>
</evidence>
<evidence type="ECO:0000256" key="7">
    <source>
        <dbReference type="HAMAP-Rule" id="MF_00910"/>
    </source>
</evidence>
<keyword evidence="2 7" id="KW-0132">Cell division</keyword>
<comment type="subcellular location">
    <subcellularLocation>
        <location evidence="7">Cell membrane</location>
        <topology evidence="7">Single-pass type II membrane protein</topology>
    </subcellularLocation>
    <text evidence="7">Localizes to the division septum where it forms a ring structure.</text>
</comment>
<reference evidence="10 11" key="1">
    <citation type="journal article" date="2022" name="Int. J. Syst. Evol. Microbiol.">
        <title>Apilactobacillus apisilvae sp. nov., Nicolia spurrieriana gen. nov. sp. nov., Bombilactobacillus folatiphilus sp. nov. and Bombilactobacillus thymidiniphilus sp. nov., four new lactic acid bacterial isolates from stingless bees Tetragonula carbonaria and Austroplebeia australis.</title>
        <authorList>
            <person name="Oliphant S.A."/>
            <person name="Watson-Haigh N.S."/>
            <person name="Sumby K.M."/>
            <person name="Gardner J."/>
            <person name="Groom S."/>
            <person name="Jiranek V."/>
        </authorList>
    </citation>
    <scope>NUCLEOTIDE SEQUENCE [LARGE SCALE GENOMIC DNA]</scope>
    <source>
        <strain evidence="10 11">SG4_A1</strain>
    </source>
</reference>
<comment type="function">
    <text evidence="7">Essential cell division protein.</text>
</comment>
<feature type="region of interest" description="Disordered" evidence="9">
    <location>
        <begin position="1"/>
        <end position="21"/>
    </location>
</feature>
<organism evidence="10 11">
    <name type="scientific">Bombilactobacillus thymidiniphilus</name>
    <dbReference type="NCBI Taxonomy" id="2923363"/>
    <lineage>
        <taxon>Bacteria</taxon>
        <taxon>Bacillati</taxon>
        <taxon>Bacillota</taxon>
        <taxon>Bacilli</taxon>
        <taxon>Lactobacillales</taxon>
        <taxon>Lactobacillaceae</taxon>
        <taxon>Bombilactobacillus</taxon>
    </lineage>
</organism>
<sequence>MSQNALRQLTDHQHTANDSSPVVDNTIKSAIQVNSNSVPFSKMERFLVVAIGLCILTMMIALIFIRTSNAQSQRDIQDFATKTTKVTNKNSKLQQEINELSNSGRLLQIAQKRGFKLQDNNIRNISK</sequence>
<evidence type="ECO:0000256" key="4">
    <source>
        <dbReference type="ARBA" id="ARBA00022989"/>
    </source>
</evidence>
<keyword evidence="6 7" id="KW-0131">Cell cycle</keyword>
<evidence type="ECO:0000256" key="2">
    <source>
        <dbReference type="ARBA" id="ARBA00022618"/>
    </source>
</evidence>
<evidence type="ECO:0000256" key="5">
    <source>
        <dbReference type="ARBA" id="ARBA00023136"/>
    </source>
</evidence>
<evidence type="ECO:0000256" key="3">
    <source>
        <dbReference type="ARBA" id="ARBA00022692"/>
    </source>
</evidence>
<dbReference type="HAMAP" id="MF_00910">
    <property type="entry name" value="FtsL"/>
    <property type="match status" value="1"/>
</dbReference>
<evidence type="ECO:0000256" key="8">
    <source>
        <dbReference type="NCBIfam" id="TIGR02209"/>
    </source>
</evidence>
<dbReference type="RefSeq" id="WP_249512981.1">
    <property type="nucleotide sequence ID" value="NZ_CP093365.1"/>
</dbReference>
<keyword evidence="11" id="KW-1185">Reference proteome</keyword>
<dbReference type="EMBL" id="CP093365">
    <property type="protein sequence ID" value="UQS83796.1"/>
    <property type="molecule type" value="Genomic_DNA"/>
</dbReference>
<evidence type="ECO:0000313" key="11">
    <source>
        <dbReference type="Proteomes" id="UP000831947"/>
    </source>
</evidence>
<keyword evidence="3 7" id="KW-0812">Transmembrane</keyword>
<feature type="transmembrane region" description="Helical" evidence="7">
    <location>
        <begin position="46"/>
        <end position="65"/>
    </location>
</feature>
<evidence type="ECO:0000256" key="1">
    <source>
        <dbReference type="ARBA" id="ARBA00022475"/>
    </source>
</evidence>
<accession>A0ABY4PE55</accession>
<name>A0ABY4PE55_9LACO</name>
<dbReference type="Proteomes" id="UP000831947">
    <property type="component" value="Chromosome"/>
</dbReference>
<proteinExistence type="inferred from homology"/>